<dbReference type="PROSITE" id="PS51214">
    <property type="entry name" value="IBB"/>
    <property type="match status" value="1"/>
</dbReference>
<evidence type="ECO:0000256" key="4">
    <source>
        <dbReference type="ARBA" id="ARBA00007540"/>
    </source>
</evidence>
<dbReference type="PANTHER" id="PTHR13403">
    <property type="entry name" value="SNURPORTIN1 RNUT1 PROTEIN RNA, U TRANSPORTER 1"/>
    <property type="match status" value="1"/>
</dbReference>
<keyword evidence="8" id="KW-0694">RNA-binding</keyword>
<feature type="compositionally biased region" description="Acidic residues" evidence="12">
    <location>
        <begin position="147"/>
        <end position="156"/>
    </location>
</feature>
<evidence type="ECO:0000256" key="2">
    <source>
        <dbReference type="ARBA" id="ARBA00004123"/>
    </source>
</evidence>
<dbReference type="SUPFAM" id="SSF56091">
    <property type="entry name" value="DNA ligase/mRNA capping enzyme, catalytic domain"/>
    <property type="match status" value="1"/>
</dbReference>
<comment type="similarity">
    <text evidence="4">Belongs to the snurportin family.</text>
</comment>
<dbReference type="GO" id="GO:0006606">
    <property type="term" value="P:protein import into nucleus"/>
    <property type="evidence" value="ECO:0007669"/>
    <property type="project" value="InterPro"/>
</dbReference>
<dbReference type="EMBL" id="JAFJMO010000017">
    <property type="protein sequence ID" value="KAJ8252461.1"/>
    <property type="molecule type" value="Genomic_DNA"/>
</dbReference>
<sequence length="416" mass="47580">MTPQLGLCNENSSCFISCVILSIATRYLRNYHRNASFTIHCHHTFQRAAMDDITRALSASFSVSAEPNSTAAPHPRLAQYKSKYSILEQGERRRRFLELQKTKRLNYVNHARRLAEGDWTGADSEEEEEEEREKKKKQPEVNGKEMDQEEDDEGMEIEQRKRLPRHYANQLMLSEWLVEVPPDLDTEWLMVVCPIGKRSLVIASKGSTAAYTKSGYCVNRFPSLLPGGNRHNSAMGKDYTILDCIFSEVDRTFYILDVLCWRGHPVYDCPTDFRFYWLQSKVQEEEALSEIVKRNPYRFLSLQSVGCSPESIQQALTQEYSFSVDGLLFYHRQTHYTPGSTPLVGWLRPYMVADILGVAVPECPLTAKPAYAGHQLQQILEHKKSSTEVRPADNGRYELEHLSTPDCPSGDAPQPM</sequence>
<keyword evidence="7" id="KW-0963">Cytoplasm</keyword>
<evidence type="ECO:0000256" key="11">
    <source>
        <dbReference type="PROSITE-ProRule" id="PRU00561"/>
    </source>
</evidence>
<evidence type="ECO:0000313" key="15">
    <source>
        <dbReference type="Proteomes" id="UP001152803"/>
    </source>
</evidence>
<evidence type="ECO:0000256" key="5">
    <source>
        <dbReference type="ARBA" id="ARBA00016034"/>
    </source>
</evidence>
<dbReference type="GO" id="GO:0061608">
    <property type="term" value="F:nuclear import signal receptor activity"/>
    <property type="evidence" value="ECO:0007669"/>
    <property type="project" value="InterPro"/>
</dbReference>
<dbReference type="InterPro" id="IPR017336">
    <property type="entry name" value="Snurportin-1"/>
</dbReference>
<evidence type="ECO:0000256" key="9">
    <source>
        <dbReference type="ARBA" id="ARBA00023242"/>
    </source>
</evidence>
<dbReference type="Pfam" id="PF21974">
    <property type="entry name" value="SPN1_m3Gcap_bd"/>
    <property type="match status" value="1"/>
</dbReference>
<evidence type="ECO:0000256" key="1">
    <source>
        <dbReference type="ARBA" id="ARBA00003975"/>
    </source>
</evidence>
<keyword evidence="9" id="KW-0539">Nucleus</keyword>
<proteinExistence type="inferred from homology"/>
<accession>A0A9Q1CYB5</accession>
<keyword evidence="6 11" id="KW-0813">Transport</keyword>
<comment type="caution">
    <text evidence="14">The sequence shown here is derived from an EMBL/GenBank/DDBJ whole genome shotgun (WGS) entry which is preliminary data.</text>
</comment>
<organism evidence="14 15">
    <name type="scientific">Conger conger</name>
    <name type="common">Conger eel</name>
    <name type="synonym">Muraena conger</name>
    <dbReference type="NCBI Taxonomy" id="82655"/>
    <lineage>
        <taxon>Eukaryota</taxon>
        <taxon>Metazoa</taxon>
        <taxon>Chordata</taxon>
        <taxon>Craniata</taxon>
        <taxon>Vertebrata</taxon>
        <taxon>Euteleostomi</taxon>
        <taxon>Actinopterygii</taxon>
        <taxon>Neopterygii</taxon>
        <taxon>Teleostei</taxon>
        <taxon>Anguilliformes</taxon>
        <taxon>Congridae</taxon>
        <taxon>Conger</taxon>
    </lineage>
</organism>
<dbReference type="GO" id="GO:0003723">
    <property type="term" value="F:RNA binding"/>
    <property type="evidence" value="ECO:0007669"/>
    <property type="project" value="UniProtKB-KW"/>
</dbReference>
<dbReference type="InterPro" id="IPR047857">
    <property type="entry name" value="Snurportin1_C"/>
</dbReference>
<comment type="subcellular location">
    <subcellularLocation>
        <location evidence="3">Cytoplasm</location>
    </subcellularLocation>
    <subcellularLocation>
        <location evidence="2">Nucleus</location>
    </subcellularLocation>
</comment>
<dbReference type="InterPro" id="IPR002652">
    <property type="entry name" value="Importin-a_IBB"/>
</dbReference>
<dbReference type="PANTHER" id="PTHR13403:SF6">
    <property type="entry name" value="SNURPORTIN-1"/>
    <property type="match status" value="1"/>
</dbReference>
<dbReference type="Pfam" id="PF11538">
    <property type="entry name" value="Snurportin1"/>
    <property type="match status" value="1"/>
</dbReference>
<dbReference type="GO" id="GO:0061015">
    <property type="term" value="P:snRNA import into nucleus"/>
    <property type="evidence" value="ECO:0007669"/>
    <property type="project" value="InterPro"/>
</dbReference>
<dbReference type="InterPro" id="IPR024721">
    <property type="entry name" value="Snurportin-1_N"/>
</dbReference>
<evidence type="ECO:0000256" key="7">
    <source>
        <dbReference type="ARBA" id="ARBA00022490"/>
    </source>
</evidence>
<dbReference type="Proteomes" id="UP001152803">
    <property type="component" value="Unassembled WGS sequence"/>
</dbReference>
<dbReference type="GO" id="GO:0005737">
    <property type="term" value="C:cytoplasm"/>
    <property type="evidence" value="ECO:0007669"/>
    <property type="project" value="UniProtKB-SubCell"/>
</dbReference>
<keyword evidence="15" id="KW-1185">Reference proteome</keyword>
<name>A0A9Q1CYB5_CONCO</name>
<evidence type="ECO:0000256" key="10">
    <source>
        <dbReference type="ARBA" id="ARBA00031454"/>
    </source>
</evidence>
<dbReference type="AlphaFoldDB" id="A0A9Q1CYB5"/>
<evidence type="ECO:0000313" key="14">
    <source>
        <dbReference type="EMBL" id="KAJ8252461.1"/>
    </source>
</evidence>
<dbReference type="CDD" id="cd09232">
    <property type="entry name" value="Snurportin-1_C"/>
    <property type="match status" value="1"/>
</dbReference>
<evidence type="ECO:0000256" key="6">
    <source>
        <dbReference type="ARBA" id="ARBA00022448"/>
    </source>
</evidence>
<dbReference type="GO" id="GO:0005634">
    <property type="term" value="C:nucleus"/>
    <property type="evidence" value="ECO:0007669"/>
    <property type="project" value="UniProtKB-SubCell"/>
</dbReference>
<reference evidence="14" key="1">
    <citation type="journal article" date="2023" name="Science">
        <title>Genome structures resolve the early diversification of teleost fishes.</title>
        <authorList>
            <person name="Parey E."/>
            <person name="Louis A."/>
            <person name="Montfort J."/>
            <person name="Bouchez O."/>
            <person name="Roques C."/>
            <person name="Iampietro C."/>
            <person name="Lluch J."/>
            <person name="Castinel A."/>
            <person name="Donnadieu C."/>
            <person name="Desvignes T."/>
            <person name="Floi Bucao C."/>
            <person name="Jouanno E."/>
            <person name="Wen M."/>
            <person name="Mejri S."/>
            <person name="Dirks R."/>
            <person name="Jansen H."/>
            <person name="Henkel C."/>
            <person name="Chen W.J."/>
            <person name="Zahm M."/>
            <person name="Cabau C."/>
            <person name="Klopp C."/>
            <person name="Thompson A.W."/>
            <person name="Robinson-Rechavi M."/>
            <person name="Braasch I."/>
            <person name="Lecointre G."/>
            <person name="Bobe J."/>
            <person name="Postlethwait J.H."/>
            <person name="Berthelot C."/>
            <person name="Roest Crollius H."/>
            <person name="Guiguen Y."/>
        </authorList>
    </citation>
    <scope>NUCLEOTIDE SEQUENCE</scope>
    <source>
        <strain evidence="14">Concon-B</strain>
    </source>
</reference>
<feature type="region of interest" description="Disordered" evidence="12">
    <location>
        <begin position="118"/>
        <end position="161"/>
    </location>
</feature>
<dbReference type="Gene3D" id="3.30.470.30">
    <property type="entry name" value="DNA ligase/mRNA capping enzyme"/>
    <property type="match status" value="1"/>
</dbReference>
<evidence type="ECO:0000259" key="13">
    <source>
        <dbReference type="PROSITE" id="PS51214"/>
    </source>
</evidence>
<evidence type="ECO:0000256" key="12">
    <source>
        <dbReference type="SAM" id="MobiDB-lite"/>
    </source>
</evidence>
<feature type="region of interest" description="Disordered" evidence="12">
    <location>
        <begin position="396"/>
        <end position="416"/>
    </location>
</feature>
<evidence type="ECO:0000256" key="3">
    <source>
        <dbReference type="ARBA" id="ARBA00004496"/>
    </source>
</evidence>
<evidence type="ECO:0000256" key="8">
    <source>
        <dbReference type="ARBA" id="ARBA00022884"/>
    </source>
</evidence>
<gene>
    <name evidence="14" type="ORF">COCON_G00217730</name>
</gene>
<dbReference type="OrthoDB" id="10003593at2759"/>
<protein>
    <recommendedName>
        <fullName evidence="5">Snurportin-1</fullName>
    </recommendedName>
    <alternativeName>
        <fullName evidence="10">RNA U transporter 1</fullName>
    </alternativeName>
</protein>
<feature type="domain" description="IBB" evidence="13">
    <location>
        <begin position="60"/>
        <end position="122"/>
    </location>
</feature>
<comment type="function">
    <text evidence="1">Functions as an U snRNP-specific nuclear import adapter. Involved in the trimethylguanosine (m3G)-cap-dependent nuclear import of U snRNPs. Binds specifically to the terminal m3G-cap U snRNAs.</text>
</comment>